<dbReference type="Gene3D" id="3.20.170.20">
    <property type="entry name" value="Protein of unknown function DUF952"/>
    <property type="match status" value="1"/>
</dbReference>
<dbReference type="Proteomes" id="UP000254808">
    <property type="component" value="Chromosome"/>
</dbReference>
<protein>
    <submittedName>
        <fullName evidence="1">Uncharacterized conserved protein, DUF952 family</fullName>
    </submittedName>
</protein>
<accession>A0A345UKU2</accession>
<dbReference type="EMBL" id="CP027806">
    <property type="protein sequence ID" value="AXJ01094.1"/>
    <property type="molecule type" value="Genomic_DNA"/>
</dbReference>
<name>A0A345UKU2_9BACT</name>
<evidence type="ECO:0000313" key="2">
    <source>
        <dbReference type="Proteomes" id="UP000254808"/>
    </source>
</evidence>
<dbReference type="Pfam" id="PF06108">
    <property type="entry name" value="DUF952"/>
    <property type="match status" value="1"/>
</dbReference>
<evidence type="ECO:0000313" key="1">
    <source>
        <dbReference type="EMBL" id="AXJ01094.1"/>
    </source>
</evidence>
<gene>
    <name evidence="1" type="ORF">CYPRO_1844</name>
</gene>
<organism evidence="1 2">
    <name type="scientific">Cyclonatronum proteinivorum</name>
    <dbReference type="NCBI Taxonomy" id="1457365"/>
    <lineage>
        <taxon>Bacteria</taxon>
        <taxon>Pseudomonadati</taxon>
        <taxon>Balneolota</taxon>
        <taxon>Balneolia</taxon>
        <taxon>Balneolales</taxon>
        <taxon>Cyclonatronaceae</taxon>
        <taxon>Cyclonatronum</taxon>
    </lineage>
</organism>
<dbReference type="InterPro" id="IPR009297">
    <property type="entry name" value="DUF952"/>
</dbReference>
<dbReference type="PANTHER" id="PTHR34129">
    <property type="entry name" value="BLR1139 PROTEIN"/>
    <property type="match status" value="1"/>
</dbReference>
<dbReference type="AlphaFoldDB" id="A0A345UKU2"/>
<dbReference type="PANTHER" id="PTHR34129:SF1">
    <property type="entry name" value="DUF952 DOMAIN-CONTAINING PROTEIN"/>
    <property type="match status" value="1"/>
</dbReference>
<dbReference type="RefSeq" id="WP_114984325.1">
    <property type="nucleotide sequence ID" value="NZ_CP027806.1"/>
</dbReference>
<reference evidence="1 2" key="1">
    <citation type="submission" date="2018-03" db="EMBL/GenBank/DDBJ databases">
        <title>Phenotypic and genomic properties of Cyclonatronum proteinivorum gen. nov., sp. nov., a haloalkaliphilic bacteroidete from soda lakes possessing Na+-translocating rhodopsin.</title>
        <authorList>
            <person name="Toshchakov S.V."/>
            <person name="Korzhenkov A."/>
            <person name="Samarov N.I."/>
            <person name="Kublanov I.V."/>
            <person name="Muntyan M.S."/>
            <person name="Sorokin D.Y."/>
        </authorList>
    </citation>
    <scope>NUCLEOTIDE SEQUENCE [LARGE SCALE GENOMIC DNA]</scope>
    <source>
        <strain evidence="1 2">Omega</strain>
    </source>
</reference>
<proteinExistence type="predicted"/>
<dbReference type="OrthoDB" id="5638018at2"/>
<dbReference type="KEGG" id="cprv:CYPRO_1844"/>
<sequence>MLTLYHFAETAVYEAVENGYYRPSAFSSEGFVHLCKKEQLTGVYSRYFEGKPNILLLTVRLTASDPCLIFEDSTGRGELFPHYYAPIPVASIQRVSEVETGEQAPEKTDAYFRSLINV</sequence>
<keyword evidence="2" id="KW-1185">Reference proteome</keyword>
<dbReference type="SUPFAM" id="SSF56399">
    <property type="entry name" value="ADP-ribosylation"/>
    <property type="match status" value="1"/>
</dbReference>